<keyword evidence="4" id="KW-1185">Reference proteome</keyword>
<evidence type="ECO:0000256" key="1">
    <source>
        <dbReference type="SAM" id="Phobius"/>
    </source>
</evidence>
<dbReference type="GeneID" id="63861158"/>
<accession>A0A8G1S193</accession>
<feature type="transmembrane region" description="Helical" evidence="1">
    <location>
        <begin position="663"/>
        <end position="683"/>
    </location>
</feature>
<keyword evidence="1" id="KW-1133">Transmembrane helix</keyword>
<dbReference type="InterPro" id="IPR046623">
    <property type="entry name" value="DUF6536"/>
</dbReference>
<feature type="transmembrane region" description="Helical" evidence="1">
    <location>
        <begin position="730"/>
        <end position="752"/>
    </location>
</feature>
<organism evidence="3 4">
    <name type="scientific">Aspergillus fijiensis CBS 313.89</name>
    <dbReference type="NCBI Taxonomy" id="1448319"/>
    <lineage>
        <taxon>Eukaryota</taxon>
        <taxon>Fungi</taxon>
        <taxon>Dikarya</taxon>
        <taxon>Ascomycota</taxon>
        <taxon>Pezizomycotina</taxon>
        <taxon>Eurotiomycetes</taxon>
        <taxon>Eurotiomycetidae</taxon>
        <taxon>Eurotiales</taxon>
        <taxon>Aspergillaceae</taxon>
        <taxon>Aspergillus</taxon>
    </lineage>
</organism>
<evidence type="ECO:0000313" key="3">
    <source>
        <dbReference type="EMBL" id="RAK81506.1"/>
    </source>
</evidence>
<feature type="transmembrane region" description="Helical" evidence="1">
    <location>
        <begin position="772"/>
        <end position="794"/>
    </location>
</feature>
<evidence type="ECO:0000259" key="2">
    <source>
        <dbReference type="Pfam" id="PF20163"/>
    </source>
</evidence>
<reference evidence="3 4" key="1">
    <citation type="submission" date="2018-02" db="EMBL/GenBank/DDBJ databases">
        <title>The genomes of Aspergillus section Nigri reveals drivers in fungal speciation.</title>
        <authorList>
            <consortium name="DOE Joint Genome Institute"/>
            <person name="Vesth T.C."/>
            <person name="Nybo J."/>
            <person name="Theobald S."/>
            <person name="Brandl J."/>
            <person name="Frisvad J.C."/>
            <person name="Nielsen K.F."/>
            <person name="Lyhne E.K."/>
            <person name="Kogle M.E."/>
            <person name="Kuo A."/>
            <person name="Riley R."/>
            <person name="Clum A."/>
            <person name="Nolan M."/>
            <person name="Lipzen A."/>
            <person name="Salamov A."/>
            <person name="Henrissat B."/>
            <person name="Wiebenga A."/>
            <person name="De vries R.P."/>
            <person name="Grigoriev I.V."/>
            <person name="Mortensen U.H."/>
            <person name="Andersen M.R."/>
            <person name="Baker S.E."/>
        </authorList>
    </citation>
    <scope>NUCLEOTIDE SEQUENCE [LARGE SCALE GENOMIC DNA]</scope>
    <source>
        <strain evidence="3 4">CBS 313.89</strain>
    </source>
</reference>
<dbReference type="Pfam" id="PF20163">
    <property type="entry name" value="DUF6536"/>
    <property type="match status" value="1"/>
</dbReference>
<dbReference type="RefSeq" id="XP_040805516.1">
    <property type="nucleotide sequence ID" value="XM_040943825.1"/>
</dbReference>
<keyword evidence="1" id="KW-0812">Transmembrane</keyword>
<dbReference type="PANTHER" id="PTHR35395">
    <property type="entry name" value="DUF6536 DOMAIN-CONTAINING PROTEIN"/>
    <property type="match status" value="1"/>
</dbReference>
<dbReference type="VEuPathDB" id="FungiDB:BO72DRAFT_444506"/>
<dbReference type="OrthoDB" id="5429634at2759"/>
<feature type="transmembrane region" description="Helical" evidence="1">
    <location>
        <begin position="487"/>
        <end position="506"/>
    </location>
</feature>
<gene>
    <name evidence="3" type="ORF">BO72DRAFT_444506</name>
</gene>
<proteinExistence type="predicted"/>
<dbReference type="AlphaFoldDB" id="A0A8G1S193"/>
<name>A0A8G1S193_9EURO</name>
<dbReference type="EMBL" id="KZ824625">
    <property type="protein sequence ID" value="RAK81506.1"/>
    <property type="molecule type" value="Genomic_DNA"/>
</dbReference>
<keyword evidence="1" id="KW-0472">Membrane</keyword>
<dbReference type="PANTHER" id="PTHR35395:SF1">
    <property type="entry name" value="DUF6536 DOMAIN-CONTAINING PROTEIN"/>
    <property type="match status" value="1"/>
</dbReference>
<feature type="transmembrane region" description="Helical" evidence="1">
    <location>
        <begin position="611"/>
        <end position="633"/>
    </location>
</feature>
<dbReference type="Proteomes" id="UP000249789">
    <property type="component" value="Unassembled WGS sequence"/>
</dbReference>
<feature type="domain" description="DUF6536" evidence="2">
    <location>
        <begin position="94"/>
        <end position="251"/>
    </location>
</feature>
<sequence>MCAPKFSSPLVVFVPLPACYASKKNFPNALDSNTMGVDSDPVHVTVEGSRPPSAWREQFRYSSIPDETQGRKGRWADLSSRFKLLAKAEEGSEWIRGALICTWITGTILTVNIIMLLVATIIAYRGQWKTNRGQFQMAELYSGQCSRSSHWATGLHVIINVLSTILLGASNYVMQCLGAPSRTDIDRAHAKSRWLDVGTFSFRNFAVMDRRRKILWLLLLISSTPIHMIYNSVIFSSISTLDYGIFMIPDDLSPTETLIGNDTTSRDSFLSEVGSEADVVRTQIFNGTFVNATAKDCTTRYNVEYNTEYGTLIYVAGRQHFHNTSSLRLGGLERYASVYEIMQGLNDNSPPNASNLTLTSEYWSYRVWNYSVPDPLDASVSYINLVGPAYEDMVLSGNASLSADLYTLAEYNYAYNPSYEALRAYLDTPSHWKNSSWAAAVTFELLGTGSMSDFYTIDQTGAREVPVSHCLIKEEEQRCQLFFSPPIAIVVIVCNTIKVVCMLLTARVKRTDLMLRVGDALASFLTRPDPTTRGRCLLSRSQMTRGPQAWTLPGIVIGSWKGYTLQRRAPSPTSHSLDNLSSTITTKDTKFYPSILPPRKRWYQAVSWRRWTLVLLFFIACIVTAIWLTTYAIRQTEGFSTAMSLGFAQTSATTMIQYISSNMIALVLLANTPQIVLSILYFLSNSLLTCMLVAEEWDQYALHRRPLRVSWPRGQQQSSYYLSLRYRYSLPLMILSATLHWLLSQSIFFVNIKAYDVYGDEDEGNSSRGCCYSPMAMFITMWVGILALGLLVSLGARRFKSHMPLATHCSAAISAACHPPEGDDRAAGKPVMWGEIPREAETQVTTPTPEYPWAAERTDGGEPYGHCSFTSWDVVTPSLVKLYY</sequence>
<feature type="transmembrane region" description="Helical" evidence="1">
    <location>
        <begin position="214"/>
        <end position="230"/>
    </location>
</feature>
<evidence type="ECO:0000313" key="4">
    <source>
        <dbReference type="Proteomes" id="UP000249789"/>
    </source>
</evidence>
<feature type="transmembrane region" description="Helical" evidence="1">
    <location>
        <begin position="94"/>
        <end position="124"/>
    </location>
</feature>
<protein>
    <recommendedName>
        <fullName evidence="2">DUF6536 domain-containing protein</fullName>
    </recommendedName>
</protein>